<protein>
    <submittedName>
        <fullName evidence="11">Cytochrome P450</fullName>
    </submittedName>
</protein>
<evidence type="ECO:0000256" key="6">
    <source>
        <dbReference type="ARBA" id="ARBA00023002"/>
    </source>
</evidence>
<dbReference type="Gene3D" id="1.10.630.10">
    <property type="entry name" value="Cytochrome P450"/>
    <property type="match status" value="1"/>
</dbReference>
<dbReference type="SUPFAM" id="SSF48264">
    <property type="entry name" value="Cytochrome P450"/>
    <property type="match status" value="1"/>
</dbReference>
<dbReference type="PRINTS" id="PR00463">
    <property type="entry name" value="EP450I"/>
</dbReference>
<feature type="binding site" description="axial binding residue" evidence="9">
    <location>
        <position position="452"/>
    </location>
    <ligand>
        <name>heme</name>
        <dbReference type="ChEBI" id="CHEBI:30413"/>
    </ligand>
    <ligandPart>
        <name>Fe</name>
        <dbReference type="ChEBI" id="CHEBI:18248"/>
    </ligandPart>
</feature>
<dbReference type="GO" id="GO:0004497">
    <property type="term" value="F:monooxygenase activity"/>
    <property type="evidence" value="ECO:0007669"/>
    <property type="project" value="UniProtKB-KW"/>
</dbReference>
<keyword evidence="7 9" id="KW-0408">Iron</keyword>
<evidence type="ECO:0000256" key="9">
    <source>
        <dbReference type="PIRSR" id="PIRSR602401-1"/>
    </source>
</evidence>
<dbReference type="InterPro" id="IPR017972">
    <property type="entry name" value="Cyt_P450_CS"/>
</dbReference>
<dbReference type="PROSITE" id="PS00086">
    <property type="entry name" value="CYTOCHROME_P450"/>
    <property type="match status" value="1"/>
</dbReference>
<dbReference type="InterPro" id="IPR036396">
    <property type="entry name" value="Cyt_P450_sf"/>
</dbReference>
<dbReference type="InterPro" id="IPR001128">
    <property type="entry name" value="Cyt_P450"/>
</dbReference>
<dbReference type="GO" id="GO:0020037">
    <property type="term" value="F:heme binding"/>
    <property type="evidence" value="ECO:0007669"/>
    <property type="project" value="InterPro"/>
</dbReference>
<dbReference type="CDD" id="cd11065">
    <property type="entry name" value="CYP64-like"/>
    <property type="match status" value="1"/>
</dbReference>
<evidence type="ECO:0000256" key="4">
    <source>
        <dbReference type="ARBA" id="ARBA00022617"/>
    </source>
</evidence>
<dbReference type="Proteomes" id="UP000077266">
    <property type="component" value="Unassembled WGS sequence"/>
</dbReference>
<reference evidence="11 12" key="1">
    <citation type="journal article" date="2016" name="Mol. Biol. Evol.">
        <title>Comparative Genomics of Early-Diverging Mushroom-Forming Fungi Provides Insights into the Origins of Lignocellulose Decay Capabilities.</title>
        <authorList>
            <person name="Nagy L.G."/>
            <person name="Riley R."/>
            <person name="Tritt A."/>
            <person name="Adam C."/>
            <person name="Daum C."/>
            <person name="Floudas D."/>
            <person name="Sun H."/>
            <person name="Yadav J.S."/>
            <person name="Pangilinan J."/>
            <person name="Larsson K.H."/>
            <person name="Matsuura K."/>
            <person name="Barry K."/>
            <person name="Labutti K."/>
            <person name="Kuo R."/>
            <person name="Ohm R.A."/>
            <person name="Bhattacharya S.S."/>
            <person name="Shirouzu T."/>
            <person name="Yoshinaga Y."/>
            <person name="Martin F.M."/>
            <person name="Grigoriev I.V."/>
            <person name="Hibbett D.S."/>
        </authorList>
    </citation>
    <scope>NUCLEOTIDE SEQUENCE [LARGE SCALE GENOMIC DNA]</scope>
    <source>
        <strain evidence="11 12">HHB12029</strain>
    </source>
</reference>
<dbReference type="Pfam" id="PF00067">
    <property type="entry name" value="p450"/>
    <property type="match status" value="1"/>
</dbReference>
<keyword evidence="8 10" id="KW-0503">Monooxygenase</keyword>
<dbReference type="InParanoid" id="A0A165LPM3"/>
<evidence type="ECO:0000256" key="2">
    <source>
        <dbReference type="ARBA" id="ARBA00005179"/>
    </source>
</evidence>
<evidence type="ECO:0000256" key="1">
    <source>
        <dbReference type="ARBA" id="ARBA00001971"/>
    </source>
</evidence>
<evidence type="ECO:0000313" key="12">
    <source>
        <dbReference type="Proteomes" id="UP000077266"/>
    </source>
</evidence>
<sequence>MPSSSLRALDALAAAAAVYLVKQLIDQWKERLPLPPGPPGVLLRLPFFGNMFNLPKHHEWIHYADWSREYKSDIVHFSVGREHVIVLNSAEAATDLFDKRSAIYSDRPWTTMSSELVGFGYWNIVFMPYSPQNPTLWRDHRRVFDRQMSPDGVKRFRPQETLAVHEMLRRLLAAPQDYADHARHMAGQTILSIAYGLDVKPTDDPYIKIGEIANDIVAATTVPGSWLVDALSFLKYVPAWFPGAGFKRQANEWRRVADAMLNEPFEITKAAMAQGTARDSVTALLLQELEDGPDRAYKERLIKGATAIMYGAGSDTTVVVIENFFLAMTLYPQVLARAQAEVDRVVAGQRLPDFDDQPSLPYITAILKELLRWQQVDTLAVPHKVTEDDVYRGYFIPRGSTIIGNAWAILHDEKTYPDPHTFKPERWLLPDGSLDPDAKDPTPFFGFGRRLCPGRHLATESMWLSLACIIATFSISKACDEDGNEITPEIVYNTALLSHPAPFPTVVLPRSRGHEASIRDL</sequence>
<evidence type="ECO:0000256" key="7">
    <source>
        <dbReference type="ARBA" id="ARBA00023004"/>
    </source>
</evidence>
<dbReference type="InterPro" id="IPR002401">
    <property type="entry name" value="Cyt_P450_E_grp-I"/>
</dbReference>
<gene>
    <name evidence="11" type="ORF">EXIGLDRAFT_832410</name>
</gene>
<comment type="cofactor">
    <cofactor evidence="1 9">
        <name>heme</name>
        <dbReference type="ChEBI" id="CHEBI:30413"/>
    </cofactor>
</comment>
<evidence type="ECO:0000256" key="10">
    <source>
        <dbReference type="RuleBase" id="RU000461"/>
    </source>
</evidence>
<dbReference type="PANTHER" id="PTHR46300">
    <property type="entry name" value="P450, PUTATIVE (EUROFUNG)-RELATED-RELATED"/>
    <property type="match status" value="1"/>
</dbReference>
<proteinExistence type="inferred from homology"/>
<accession>A0A165LPM3</accession>
<keyword evidence="4 9" id="KW-0349">Heme</keyword>
<dbReference type="GO" id="GO:0005506">
    <property type="term" value="F:iron ion binding"/>
    <property type="evidence" value="ECO:0007669"/>
    <property type="project" value="InterPro"/>
</dbReference>
<evidence type="ECO:0000256" key="5">
    <source>
        <dbReference type="ARBA" id="ARBA00022723"/>
    </source>
</evidence>
<name>A0A165LPM3_EXIGL</name>
<keyword evidence="6 10" id="KW-0560">Oxidoreductase</keyword>
<organism evidence="11 12">
    <name type="scientific">Exidia glandulosa HHB12029</name>
    <dbReference type="NCBI Taxonomy" id="1314781"/>
    <lineage>
        <taxon>Eukaryota</taxon>
        <taxon>Fungi</taxon>
        <taxon>Dikarya</taxon>
        <taxon>Basidiomycota</taxon>
        <taxon>Agaricomycotina</taxon>
        <taxon>Agaricomycetes</taxon>
        <taxon>Auriculariales</taxon>
        <taxon>Exidiaceae</taxon>
        <taxon>Exidia</taxon>
    </lineage>
</organism>
<dbReference type="OrthoDB" id="2789670at2759"/>
<dbReference type="STRING" id="1314781.A0A165LPM3"/>
<dbReference type="EMBL" id="KV425922">
    <property type="protein sequence ID" value="KZV98145.1"/>
    <property type="molecule type" value="Genomic_DNA"/>
</dbReference>
<comment type="similarity">
    <text evidence="3 10">Belongs to the cytochrome P450 family.</text>
</comment>
<evidence type="ECO:0000313" key="11">
    <source>
        <dbReference type="EMBL" id="KZV98145.1"/>
    </source>
</evidence>
<dbReference type="PANTHER" id="PTHR46300:SF7">
    <property type="entry name" value="P450, PUTATIVE (EUROFUNG)-RELATED"/>
    <property type="match status" value="1"/>
</dbReference>
<dbReference type="InterPro" id="IPR050364">
    <property type="entry name" value="Cytochrome_P450_fung"/>
</dbReference>
<evidence type="ECO:0000256" key="3">
    <source>
        <dbReference type="ARBA" id="ARBA00010617"/>
    </source>
</evidence>
<keyword evidence="5 9" id="KW-0479">Metal-binding</keyword>
<comment type="pathway">
    <text evidence="2">Secondary metabolite biosynthesis.</text>
</comment>
<dbReference type="GO" id="GO:0016705">
    <property type="term" value="F:oxidoreductase activity, acting on paired donors, with incorporation or reduction of molecular oxygen"/>
    <property type="evidence" value="ECO:0007669"/>
    <property type="project" value="InterPro"/>
</dbReference>
<dbReference type="AlphaFoldDB" id="A0A165LPM3"/>
<evidence type="ECO:0000256" key="8">
    <source>
        <dbReference type="ARBA" id="ARBA00023033"/>
    </source>
</evidence>
<keyword evidence="12" id="KW-1185">Reference proteome</keyword>